<name>A0ACC0K4V7_CHOFU</name>
<dbReference type="Proteomes" id="UP001064048">
    <property type="component" value="Chromosome Z"/>
</dbReference>
<comment type="caution">
    <text evidence="1">The sequence shown here is derived from an EMBL/GenBank/DDBJ whole genome shotgun (WGS) entry which is preliminary data.</text>
</comment>
<accession>A0ACC0K4V7</accession>
<gene>
    <name evidence="1" type="ORF">MSG28_001218</name>
</gene>
<protein>
    <submittedName>
        <fullName evidence="1">Uncharacterized protein</fullName>
    </submittedName>
</protein>
<keyword evidence="2" id="KW-1185">Reference proteome</keyword>
<evidence type="ECO:0000313" key="2">
    <source>
        <dbReference type="Proteomes" id="UP001064048"/>
    </source>
</evidence>
<organism evidence="1 2">
    <name type="scientific">Choristoneura fumiferana</name>
    <name type="common">Spruce budworm moth</name>
    <name type="synonym">Archips fumiferana</name>
    <dbReference type="NCBI Taxonomy" id="7141"/>
    <lineage>
        <taxon>Eukaryota</taxon>
        <taxon>Metazoa</taxon>
        <taxon>Ecdysozoa</taxon>
        <taxon>Arthropoda</taxon>
        <taxon>Hexapoda</taxon>
        <taxon>Insecta</taxon>
        <taxon>Pterygota</taxon>
        <taxon>Neoptera</taxon>
        <taxon>Endopterygota</taxon>
        <taxon>Lepidoptera</taxon>
        <taxon>Glossata</taxon>
        <taxon>Ditrysia</taxon>
        <taxon>Tortricoidea</taxon>
        <taxon>Tortricidae</taxon>
        <taxon>Tortricinae</taxon>
        <taxon>Choristoneura</taxon>
    </lineage>
</organism>
<reference evidence="1 2" key="1">
    <citation type="journal article" date="2022" name="Genome Biol. Evol.">
        <title>The Spruce Budworm Genome: Reconstructing the Evolutionary History of Antifreeze Proteins.</title>
        <authorList>
            <person name="Beliveau C."/>
            <person name="Gagne P."/>
            <person name="Picq S."/>
            <person name="Vernygora O."/>
            <person name="Keeling C.I."/>
            <person name="Pinkney K."/>
            <person name="Doucet D."/>
            <person name="Wen F."/>
            <person name="Johnston J.S."/>
            <person name="Maaroufi H."/>
            <person name="Boyle B."/>
            <person name="Laroche J."/>
            <person name="Dewar K."/>
            <person name="Juretic N."/>
            <person name="Blackburn G."/>
            <person name="Nisole A."/>
            <person name="Brunet B."/>
            <person name="Brandao M."/>
            <person name="Lumley L."/>
            <person name="Duan J."/>
            <person name="Quan G."/>
            <person name="Lucarotti C.J."/>
            <person name="Roe A.D."/>
            <person name="Sperling F.A.H."/>
            <person name="Levesque R.C."/>
            <person name="Cusson M."/>
        </authorList>
    </citation>
    <scope>NUCLEOTIDE SEQUENCE [LARGE SCALE GENOMIC DNA]</scope>
    <source>
        <strain evidence="1">Glfc:IPQL:Cfum</strain>
    </source>
</reference>
<sequence length="1467" mass="163257">MKLGRPPPGGLTTSREVRATDTKLSSSWKAQALFKKFDARANHKVYGKGRICAQNKVLIIGAGPCGLRAAVECQLLGAKVVVVEKRDRMSRNNVLHLWPFVIHDLRSLAAKKFFGKFCAGSIDHISIRQLQCILLKVALLLGVEVHEGVSFEGLLEPTITENSETLGWRARVSPPEHPASQYEFDVLLGADGKRNTLQGFKRKEFRGKLAMAITANFINRHSEQEASVPEISGVAFIFNQKFFKELYEVTGIDLENIVYYKDDTHYFVMTAKKHSLLDKGVLLNDFAEVSRLLSVENVDRAALMRYAQEAARFSTEGRLPLQEFALNHYGEPDVALFDFTSMYAAENASMVYERRGRRLLCQLVGDSLLEPFWPTGSGCARGFLSALDAAWAVRAWSSAAHPLLVLAERESVYRLLAQTTPENLHRDFGAYTLDPGTRYRNLNRTAVPVPRVASFYDSDEPLPLDAGTALRKRRREAEVSDDVLLAWAGVSEGGLRAACGPAALQQLLRRYRPDLLGDAPHLALQMELGIAPFSASGSTRDIAESKLRSYLLRVYGAFKGEIPHVHHQSDVFDQVCAHNNRSRLRSQLIKATRRPTSTASAFGVHSLSTGGPWGPFLQVVGPCAKSARIATTILLANPAVKQQCLHCCVSAWRIKISQQSEKHARATNDAISVYSNAAEAEKSHSSYRKKRRGLRTPQVSTDPAEYIRKQIGKLDLNDITTLARLIDGHDASDTYANKQKELQEQILALLDPDDTPDPKVLRETLSNLLQGTTKSQVKNKDKVGTVMNYFNQQVEKPIKPPRRLKGLDASSIKVPDFSDIFQDSSADTDATLVSSEFKRSSPKFTRSSSTETPKLTRTSSVESPLKGRRLSEVLYANRNRSSQSPEAKLQHRSNSIDSPEIVKNTKRIALMFEGHSRRSTPSPESRTIRSSSISTPEMMLRCQRMAQMIEGKHTSSPERAKLTESIGNRELAARRQRMHELIHGQKPKEIEDVRRSELTEMQAFRLQRVSEMMQKRAEGKKKSGGRRKAARVVMKQRFEKSLQMLAAEPRMEFASADLDNDYGLQQYRASAPHFGERVKTLEKQLQHYVRFYVVWHALTNCWEEGRIVGGGGRTAGGGARVARLAAELSGTAPPASPKSSKPKDLMRSVGKIERDDWNVKEIERKILENKMGRPEPKAAERVPKWDREQFLGRQRRLKEGENEEKWGEIDETLQKLDQKLKDSGRPDHGTKKVANLATKFVKKEEPDAKVQPKDELKKKWGGPLSAGVQCAACGTRVFAAERVTADGLQLHRACFRCAVCKAVLRPGSYTMERYGSRLVCLRHGAAPPEPPPATPTPERISVEVSDSGAREIDEDEWTDRNCLLSEASAAGGLSDEDESSSDEYTDAASDQSGGQSPEPAPPRIRPSLYSDESSGYDDLSTGPECAESSGGESCSRMRAAREARRREVPADARPPTDSSEVPRCRLA</sequence>
<dbReference type="EMBL" id="CM046131">
    <property type="protein sequence ID" value="KAI8431180.1"/>
    <property type="molecule type" value="Genomic_DNA"/>
</dbReference>
<evidence type="ECO:0000313" key="1">
    <source>
        <dbReference type="EMBL" id="KAI8431180.1"/>
    </source>
</evidence>
<proteinExistence type="predicted"/>